<dbReference type="AlphaFoldDB" id="A0A9P9EXE4"/>
<keyword evidence="1" id="KW-0472">Membrane</keyword>
<feature type="transmembrane region" description="Helical" evidence="1">
    <location>
        <begin position="81"/>
        <end position="101"/>
    </location>
</feature>
<evidence type="ECO:0000313" key="3">
    <source>
        <dbReference type="Proteomes" id="UP000738349"/>
    </source>
</evidence>
<keyword evidence="3" id="KW-1185">Reference proteome</keyword>
<name>A0A9P9EXE4_9HYPO</name>
<protein>
    <recommendedName>
        <fullName evidence="4">F-box domain-containing protein</fullName>
    </recommendedName>
</protein>
<accession>A0A9P9EXE4</accession>
<proteinExistence type="predicted"/>
<dbReference type="CDD" id="cd00065">
    <property type="entry name" value="FYVE_like_SF"/>
    <property type="match status" value="1"/>
</dbReference>
<evidence type="ECO:0000256" key="1">
    <source>
        <dbReference type="SAM" id="Phobius"/>
    </source>
</evidence>
<keyword evidence="1" id="KW-0812">Transmembrane</keyword>
<dbReference type="OrthoDB" id="4191440at2759"/>
<sequence length="480" mass="54099">MFKLGIVSSVIRFAGHIPTGMMGVTGLSLYKSAKTLGDIYDVIPHGHAFLQGLKIVGQAGIATFSWNFVMFIASVPAYGEWLIMIGVVDVSLAIALIYGAVMQAKFIPRSKSGCQGAVNWRNGTDGRNFFLVANESIKFDYGSPKSTCDAFVKSWQVTLGCIALYCFCALCLLLLGCLEPPRSYSAYSTYPRSTRNRCSGLPDLLYWVFVKPFIYLLAQIVPVVRFAVRYTAKFMYRGKANRTVLARKIELSHKAPADGEKSTNLGDSTVLPTQVVNRITQHLHYVDLVNLSRSSKRLRIVFFGHGDPAKDLDQRRQYCCEGDSKSQCRVCNRQVCETCSNYTRNRKSYASQHLSRCRPVCTKCFYAEFCRSTHNIQHIRRSKHAASCWSYREKRDIEEGIGQGWETAEEPICRLCYAKTDTERMKRIEAQDAAELKRLAKHPLVCNSCKDPLPPRGPRWWICTSCNVECKSHAHPPWAA</sequence>
<organism evidence="2 3">
    <name type="scientific">Dactylonectria macrodidyma</name>
    <dbReference type="NCBI Taxonomy" id="307937"/>
    <lineage>
        <taxon>Eukaryota</taxon>
        <taxon>Fungi</taxon>
        <taxon>Dikarya</taxon>
        <taxon>Ascomycota</taxon>
        <taxon>Pezizomycotina</taxon>
        <taxon>Sordariomycetes</taxon>
        <taxon>Hypocreomycetidae</taxon>
        <taxon>Hypocreales</taxon>
        <taxon>Nectriaceae</taxon>
        <taxon>Dactylonectria</taxon>
    </lineage>
</organism>
<dbReference type="EMBL" id="JAGMUV010000008">
    <property type="protein sequence ID" value="KAH7146300.1"/>
    <property type="molecule type" value="Genomic_DNA"/>
</dbReference>
<feature type="transmembrane region" description="Helical" evidence="1">
    <location>
        <begin position="204"/>
        <end position="228"/>
    </location>
</feature>
<comment type="caution">
    <text evidence="2">The sequence shown here is derived from an EMBL/GenBank/DDBJ whole genome shotgun (WGS) entry which is preliminary data.</text>
</comment>
<keyword evidence="1" id="KW-1133">Transmembrane helix</keyword>
<dbReference type="CDD" id="cd09917">
    <property type="entry name" value="F-box_SF"/>
    <property type="match status" value="1"/>
</dbReference>
<gene>
    <name evidence="2" type="ORF">EDB81DRAFT_487107</name>
</gene>
<feature type="transmembrane region" description="Helical" evidence="1">
    <location>
        <begin position="155"/>
        <end position="175"/>
    </location>
</feature>
<feature type="transmembrane region" description="Helical" evidence="1">
    <location>
        <begin position="55"/>
        <end position="75"/>
    </location>
</feature>
<evidence type="ECO:0000313" key="2">
    <source>
        <dbReference type="EMBL" id="KAH7146300.1"/>
    </source>
</evidence>
<evidence type="ECO:0008006" key="4">
    <source>
        <dbReference type="Google" id="ProtNLM"/>
    </source>
</evidence>
<dbReference type="Proteomes" id="UP000738349">
    <property type="component" value="Unassembled WGS sequence"/>
</dbReference>
<reference evidence="2" key="1">
    <citation type="journal article" date="2021" name="Nat. Commun.">
        <title>Genetic determinants of endophytism in the Arabidopsis root mycobiome.</title>
        <authorList>
            <person name="Mesny F."/>
            <person name="Miyauchi S."/>
            <person name="Thiergart T."/>
            <person name="Pickel B."/>
            <person name="Atanasova L."/>
            <person name="Karlsson M."/>
            <person name="Huettel B."/>
            <person name="Barry K.W."/>
            <person name="Haridas S."/>
            <person name="Chen C."/>
            <person name="Bauer D."/>
            <person name="Andreopoulos W."/>
            <person name="Pangilinan J."/>
            <person name="LaButti K."/>
            <person name="Riley R."/>
            <person name="Lipzen A."/>
            <person name="Clum A."/>
            <person name="Drula E."/>
            <person name="Henrissat B."/>
            <person name="Kohler A."/>
            <person name="Grigoriev I.V."/>
            <person name="Martin F.M."/>
            <person name="Hacquard S."/>
        </authorList>
    </citation>
    <scope>NUCLEOTIDE SEQUENCE</scope>
    <source>
        <strain evidence="2">MPI-CAGE-AT-0147</strain>
    </source>
</reference>